<dbReference type="EMBL" id="CP014672">
    <property type="protein sequence ID" value="ANW98595.1"/>
    <property type="molecule type" value="Genomic_DNA"/>
</dbReference>
<sequence>MELDKIIGQSELVGYLKRLITHDLVGHAYALSGPEGIGKKTLARAFAKDLLCQNPNSYNCNCISCRTFNSGTNPDFFQVVSDKKSIGVDSIRELQDHAAHRPTYGNRKVYLIPDAELMTPQAQNCLLKTLEEPPKYVIIILLTTNFEALLPTIQSRTVNLRMTPYSDEEMRMIVGSRHNIPNDQWEFILRFSSGIPLNAIRMIEEGAITDLRAQVFQLFEKSDDLNYIENFRKTLLDNRENIPAVFDILLSVYRDCLVLKLGMEDRLINSDKKGIIKHIASSYQKHNLFEKIANLERMRRNFSYNINLQLGIDTLLLEIQEV</sequence>
<dbReference type="Pfam" id="PF13177">
    <property type="entry name" value="DNA_pol3_delta2"/>
    <property type="match status" value="1"/>
</dbReference>
<dbReference type="PANTHER" id="PTHR11669">
    <property type="entry name" value="REPLICATION FACTOR C / DNA POLYMERASE III GAMMA-TAU SUBUNIT"/>
    <property type="match status" value="1"/>
</dbReference>
<keyword evidence="4" id="KW-0548">Nucleotidyltransferase</keyword>
<evidence type="ECO:0000256" key="6">
    <source>
        <dbReference type="ARBA" id="ARBA00022932"/>
    </source>
</evidence>
<dbReference type="OrthoDB" id="9810148at2"/>
<evidence type="ECO:0000313" key="10">
    <source>
        <dbReference type="Proteomes" id="UP000092971"/>
    </source>
</evidence>
<evidence type="ECO:0000256" key="4">
    <source>
        <dbReference type="ARBA" id="ARBA00022695"/>
    </source>
</evidence>
<keyword evidence="6" id="KW-0239">DNA-directed DNA polymerase</keyword>
<dbReference type="Pfam" id="PF09115">
    <property type="entry name" value="DNApol3-delta_C"/>
    <property type="match status" value="1"/>
</dbReference>
<feature type="domain" description="AAA+ ATPase" evidence="8">
    <location>
        <begin position="25"/>
        <end position="163"/>
    </location>
</feature>
<dbReference type="InterPro" id="IPR003593">
    <property type="entry name" value="AAA+_ATPase"/>
</dbReference>
<dbReference type="RefSeq" id="WP_015358920.1">
    <property type="nucleotide sequence ID" value="NZ_CP014672.1"/>
</dbReference>
<evidence type="ECO:0000256" key="2">
    <source>
        <dbReference type="ARBA" id="ARBA00014363"/>
    </source>
</evidence>
<evidence type="ECO:0000256" key="1">
    <source>
        <dbReference type="ARBA" id="ARBA00012417"/>
    </source>
</evidence>
<dbReference type="PANTHER" id="PTHR11669:SF8">
    <property type="entry name" value="DNA POLYMERASE III SUBUNIT DELTA"/>
    <property type="match status" value="1"/>
</dbReference>
<comment type="catalytic activity">
    <reaction evidence="7">
        <text>DNA(n) + a 2'-deoxyribonucleoside 5'-triphosphate = DNA(n+1) + diphosphate</text>
        <dbReference type="Rhea" id="RHEA:22508"/>
        <dbReference type="Rhea" id="RHEA-COMP:17339"/>
        <dbReference type="Rhea" id="RHEA-COMP:17340"/>
        <dbReference type="ChEBI" id="CHEBI:33019"/>
        <dbReference type="ChEBI" id="CHEBI:61560"/>
        <dbReference type="ChEBI" id="CHEBI:173112"/>
        <dbReference type="EC" id="2.7.7.7"/>
    </reaction>
</comment>
<dbReference type="GO" id="GO:0003677">
    <property type="term" value="F:DNA binding"/>
    <property type="evidence" value="ECO:0007669"/>
    <property type="project" value="InterPro"/>
</dbReference>
<dbReference type="AlphaFoldDB" id="A0A1B1YCW0"/>
<dbReference type="GO" id="GO:0006261">
    <property type="term" value="P:DNA-templated DNA replication"/>
    <property type="evidence" value="ECO:0007669"/>
    <property type="project" value="TreeGrafter"/>
</dbReference>
<name>A0A1B1YCW0_THEST</name>
<dbReference type="SUPFAM" id="SSF52540">
    <property type="entry name" value="P-loop containing nucleoside triphosphate hydrolases"/>
    <property type="match status" value="1"/>
</dbReference>
<gene>
    <name evidence="9" type="ORF">CSTERTH_05860</name>
</gene>
<dbReference type="InterPro" id="IPR050238">
    <property type="entry name" value="DNA_Rep/Repair_Clamp_Loader"/>
</dbReference>
<dbReference type="InterPro" id="IPR015199">
    <property type="entry name" value="DNA_pol_III_delta_C"/>
</dbReference>
<reference evidence="9 10" key="1">
    <citation type="submission" date="2016-02" db="EMBL/GenBank/DDBJ databases">
        <title>Comparison of Clostridium stercorarium subspecies using comparative genomics and transcriptomics.</title>
        <authorList>
            <person name="Schellenberg J."/>
            <person name="Thallinger G."/>
            <person name="Levin D.B."/>
            <person name="Zhang X."/>
            <person name="Alvare G."/>
            <person name="Fristensky B."/>
            <person name="Sparling R."/>
        </authorList>
    </citation>
    <scope>NUCLEOTIDE SEQUENCE [LARGE SCALE GENOMIC DNA]</scope>
    <source>
        <strain evidence="9 10">DSM 2910</strain>
    </source>
</reference>
<keyword evidence="3" id="KW-0808">Transferase</keyword>
<dbReference type="InterPro" id="IPR027417">
    <property type="entry name" value="P-loop_NTPase"/>
</dbReference>
<dbReference type="GO" id="GO:0009360">
    <property type="term" value="C:DNA polymerase III complex"/>
    <property type="evidence" value="ECO:0007669"/>
    <property type="project" value="InterPro"/>
</dbReference>
<dbReference type="Gene3D" id="1.20.272.10">
    <property type="match status" value="1"/>
</dbReference>
<evidence type="ECO:0000259" key="8">
    <source>
        <dbReference type="SMART" id="SM00382"/>
    </source>
</evidence>
<keyword evidence="5" id="KW-0235">DNA replication</keyword>
<dbReference type="SMART" id="SM00382">
    <property type="entry name" value="AAA"/>
    <property type="match status" value="1"/>
</dbReference>
<dbReference type="GO" id="GO:0003887">
    <property type="term" value="F:DNA-directed DNA polymerase activity"/>
    <property type="evidence" value="ECO:0007669"/>
    <property type="project" value="UniProtKB-KW"/>
</dbReference>
<accession>A0A1B1YCW0</accession>
<evidence type="ECO:0000256" key="3">
    <source>
        <dbReference type="ARBA" id="ARBA00022679"/>
    </source>
</evidence>
<protein>
    <recommendedName>
        <fullName evidence="2">DNA polymerase III subunit delta'</fullName>
        <ecNumber evidence="1">2.7.7.7</ecNumber>
    </recommendedName>
</protein>
<evidence type="ECO:0000256" key="5">
    <source>
        <dbReference type="ARBA" id="ARBA00022705"/>
    </source>
</evidence>
<dbReference type="EC" id="2.7.7.7" evidence="1"/>
<evidence type="ECO:0000313" key="9">
    <source>
        <dbReference type="EMBL" id="ANW98595.1"/>
    </source>
</evidence>
<dbReference type="Proteomes" id="UP000092971">
    <property type="component" value="Chromosome"/>
</dbReference>
<organism evidence="9 10">
    <name type="scientific">Thermoclostridium stercorarium subsp. thermolacticum DSM 2910</name>
    <dbReference type="NCBI Taxonomy" id="1121336"/>
    <lineage>
        <taxon>Bacteria</taxon>
        <taxon>Bacillati</taxon>
        <taxon>Bacillota</taxon>
        <taxon>Clostridia</taxon>
        <taxon>Eubacteriales</taxon>
        <taxon>Oscillospiraceae</taxon>
        <taxon>Thermoclostridium</taxon>
    </lineage>
</organism>
<evidence type="ECO:0000256" key="7">
    <source>
        <dbReference type="ARBA" id="ARBA00049244"/>
    </source>
</evidence>
<dbReference type="Gene3D" id="3.40.50.300">
    <property type="entry name" value="P-loop containing nucleotide triphosphate hydrolases"/>
    <property type="match status" value="1"/>
</dbReference>
<proteinExistence type="predicted"/>